<dbReference type="PANTHER" id="PTHR47926:SF365">
    <property type="entry name" value="DYW DOMAIN-CONTAINING PROTEIN"/>
    <property type="match status" value="1"/>
</dbReference>
<keyword evidence="1" id="KW-0677">Repeat</keyword>
<dbReference type="EMBL" id="BAABME010002344">
    <property type="protein sequence ID" value="GAA0154220.1"/>
    <property type="molecule type" value="Genomic_DNA"/>
</dbReference>
<gene>
    <name evidence="3" type="ORF">LIER_12271</name>
</gene>
<dbReference type="PANTHER" id="PTHR47926">
    <property type="entry name" value="PENTATRICOPEPTIDE REPEAT-CONTAINING PROTEIN"/>
    <property type="match status" value="1"/>
</dbReference>
<dbReference type="Gene3D" id="1.25.40.10">
    <property type="entry name" value="Tetratricopeptide repeat domain"/>
    <property type="match status" value="2"/>
</dbReference>
<proteinExistence type="predicted"/>
<dbReference type="Pfam" id="PF01535">
    <property type="entry name" value="PPR"/>
    <property type="match status" value="1"/>
</dbReference>
<dbReference type="InterPro" id="IPR046960">
    <property type="entry name" value="PPR_At4g14850-like_plant"/>
</dbReference>
<dbReference type="InterPro" id="IPR002885">
    <property type="entry name" value="PPR_rpt"/>
</dbReference>
<organism evidence="3 4">
    <name type="scientific">Lithospermum erythrorhizon</name>
    <name type="common">Purple gromwell</name>
    <name type="synonym">Lithospermum officinale var. erythrorhizon</name>
    <dbReference type="NCBI Taxonomy" id="34254"/>
    <lineage>
        <taxon>Eukaryota</taxon>
        <taxon>Viridiplantae</taxon>
        <taxon>Streptophyta</taxon>
        <taxon>Embryophyta</taxon>
        <taxon>Tracheophyta</taxon>
        <taxon>Spermatophyta</taxon>
        <taxon>Magnoliopsida</taxon>
        <taxon>eudicotyledons</taxon>
        <taxon>Gunneridae</taxon>
        <taxon>Pentapetalae</taxon>
        <taxon>asterids</taxon>
        <taxon>lamiids</taxon>
        <taxon>Boraginales</taxon>
        <taxon>Boraginaceae</taxon>
        <taxon>Boraginoideae</taxon>
        <taxon>Lithospermeae</taxon>
        <taxon>Lithospermum</taxon>
    </lineage>
</organism>
<dbReference type="Pfam" id="PF20431">
    <property type="entry name" value="E_motif"/>
    <property type="match status" value="1"/>
</dbReference>
<comment type="caution">
    <text evidence="3">The sequence shown here is derived from an EMBL/GenBank/DDBJ whole genome shotgun (WGS) entry which is preliminary data.</text>
</comment>
<dbReference type="GO" id="GO:0009451">
    <property type="term" value="P:RNA modification"/>
    <property type="evidence" value="ECO:0007669"/>
    <property type="project" value="InterPro"/>
</dbReference>
<dbReference type="InterPro" id="IPR046848">
    <property type="entry name" value="E_motif"/>
</dbReference>
<protein>
    <recommendedName>
        <fullName evidence="5">Pentatricopeptide repeat-containing protein</fullName>
    </recommendedName>
</protein>
<dbReference type="AlphaFoldDB" id="A0AAV3PV58"/>
<name>A0AAV3PV58_LITER</name>
<evidence type="ECO:0000256" key="1">
    <source>
        <dbReference type="ARBA" id="ARBA00022737"/>
    </source>
</evidence>
<evidence type="ECO:0000256" key="2">
    <source>
        <dbReference type="PROSITE-ProRule" id="PRU00708"/>
    </source>
</evidence>
<evidence type="ECO:0000313" key="4">
    <source>
        <dbReference type="Proteomes" id="UP001454036"/>
    </source>
</evidence>
<evidence type="ECO:0000313" key="3">
    <source>
        <dbReference type="EMBL" id="GAA0154220.1"/>
    </source>
</evidence>
<dbReference type="InterPro" id="IPR011990">
    <property type="entry name" value="TPR-like_helical_dom_sf"/>
</dbReference>
<feature type="repeat" description="PPR" evidence="2">
    <location>
        <begin position="5"/>
        <end position="39"/>
    </location>
</feature>
<accession>A0AAV3PV58</accession>
<dbReference type="Proteomes" id="UP001454036">
    <property type="component" value="Unassembled WGS sequence"/>
</dbReference>
<dbReference type="PROSITE" id="PS51375">
    <property type="entry name" value="PPR"/>
    <property type="match status" value="1"/>
</dbReference>
<dbReference type="GO" id="GO:0003723">
    <property type="term" value="F:RNA binding"/>
    <property type="evidence" value="ECO:0007669"/>
    <property type="project" value="InterPro"/>
</dbReference>
<reference evidence="3 4" key="1">
    <citation type="submission" date="2024-01" db="EMBL/GenBank/DDBJ databases">
        <title>The complete chloroplast genome sequence of Lithospermum erythrorhizon: insights into the phylogenetic relationship among Boraginaceae species and the maternal lineages of purple gromwells.</title>
        <authorList>
            <person name="Okada T."/>
            <person name="Watanabe K."/>
        </authorList>
    </citation>
    <scope>NUCLEOTIDE SEQUENCE [LARGE SCALE GENOMIC DNA]</scope>
</reference>
<sequence length="290" mass="32724">MPDKNVVLWNIMITGYLKYGNPRNGLKLFRKMMEVGCRGNHVTMVNAITACSWSARLKQGKSVHAWLIRRHVNFTNSGLLERNDSRELYPWNPLVGLSLFTEMIADSREGKSILPDEITFIGVLCAREGLLTQGRKFFSLMEDAFNMKANFAHHLCMANLYAKVGLLREAVGVLRDIKLDTDALPESSLFAGLFTSVHFQGNGNLGEKIAKELTEQDPLNFSYYALLVNVYAVSGRWEEVIQTKDLMKSMGILKVPGCSLKDLQEVVQNTKVEEEWQSREDVLALLQTCS</sequence>
<evidence type="ECO:0008006" key="5">
    <source>
        <dbReference type="Google" id="ProtNLM"/>
    </source>
</evidence>
<keyword evidence="4" id="KW-1185">Reference proteome</keyword>
<dbReference type="NCBIfam" id="TIGR00756">
    <property type="entry name" value="PPR"/>
    <property type="match status" value="1"/>
</dbReference>
<dbReference type="Pfam" id="PF13041">
    <property type="entry name" value="PPR_2"/>
    <property type="match status" value="1"/>
</dbReference>